<reference evidence="1 2" key="1">
    <citation type="submission" date="2024-09" db="EMBL/GenBank/DDBJ databases">
        <title>Laminarin stimulates single cell rates of sulfate reduction while oxygen inhibits transcriptomic activity in coastal marine sediment.</title>
        <authorList>
            <person name="Lindsay M."/>
            <person name="Orcutt B."/>
            <person name="Emerson D."/>
            <person name="Stepanauskas R."/>
            <person name="D'Angelo T."/>
        </authorList>
    </citation>
    <scope>NUCLEOTIDE SEQUENCE [LARGE SCALE GENOMIC DNA]</scope>
    <source>
        <strain evidence="1">SAG AM-311-K15</strain>
    </source>
</reference>
<evidence type="ECO:0000313" key="1">
    <source>
        <dbReference type="EMBL" id="MFC1850479.1"/>
    </source>
</evidence>
<proteinExistence type="predicted"/>
<name>A0ABV6YWA0_UNCC1</name>
<keyword evidence="2" id="KW-1185">Reference proteome</keyword>
<sequence length="69" mass="8087">MDDLLEKKPRITLADLLDHSAGKMMKICLGDNSYIQGTLAEVQEDYLLIRREPMTYVPLDKIIWFQFLE</sequence>
<organism evidence="1 2">
    <name type="scientific">candidate division CSSED10-310 bacterium</name>
    <dbReference type="NCBI Taxonomy" id="2855610"/>
    <lineage>
        <taxon>Bacteria</taxon>
        <taxon>Bacteria division CSSED10-310</taxon>
    </lineage>
</organism>
<comment type="caution">
    <text evidence="1">The sequence shown here is derived from an EMBL/GenBank/DDBJ whole genome shotgun (WGS) entry which is preliminary data.</text>
</comment>
<dbReference type="Proteomes" id="UP001594351">
    <property type="component" value="Unassembled WGS sequence"/>
</dbReference>
<accession>A0ABV6YWA0</accession>
<evidence type="ECO:0008006" key="3">
    <source>
        <dbReference type="Google" id="ProtNLM"/>
    </source>
</evidence>
<evidence type="ECO:0000313" key="2">
    <source>
        <dbReference type="Proteomes" id="UP001594351"/>
    </source>
</evidence>
<dbReference type="EMBL" id="JBHPBY010000102">
    <property type="protein sequence ID" value="MFC1850479.1"/>
    <property type="molecule type" value="Genomic_DNA"/>
</dbReference>
<protein>
    <recommendedName>
        <fullName evidence="3">DUF2642 domain-containing protein</fullName>
    </recommendedName>
</protein>
<gene>
    <name evidence="1" type="ORF">ACFL27_09840</name>
</gene>